<evidence type="ECO:0008006" key="6">
    <source>
        <dbReference type="Google" id="ProtNLM"/>
    </source>
</evidence>
<feature type="compositionally biased region" description="Low complexity" evidence="1">
    <location>
        <begin position="213"/>
        <end position="225"/>
    </location>
</feature>
<feature type="transmembrane region" description="Helical" evidence="2">
    <location>
        <begin position="157"/>
        <end position="178"/>
    </location>
</feature>
<evidence type="ECO:0000256" key="1">
    <source>
        <dbReference type="SAM" id="MobiDB-lite"/>
    </source>
</evidence>
<dbReference type="EMBL" id="JAPQKN010000002">
    <property type="protein sequence ID" value="KAJ5167615.1"/>
    <property type="molecule type" value="Genomic_DNA"/>
</dbReference>
<evidence type="ECO:0000256" key="3">
    <source>
        <dbReference type="SAM" id="SignalP"/>
    </source>
</evidence>
<dbReference type="AlphaFoldDB" id="A0A9W9I6S1"/>
<feature type="region of interest" description="Disordered" evidence="1">
    <location>
        <begin position="190"/>
        <end position="273"/>
    </location>
</feature>
<reference evidence="4" key="1">
    <citation type="submission" date="2022-11" db="EMBL/GenBank/DDBJ databases">
        <authorList>
            <person name="Petersen C."/>
        </authorList>
    </citation>
    <scope>NUCLEOTIDE SEQUENCE</scope>
    <source>
        <strain evidence="4">IBT 26290</strain>
    </source>
</reference>
<organism evidence="4 5">
    <name type="scientific">Penicillium canariense</name>
    <dbReference type="NCBI Taxonomy" id="189055"/>
    <lineage>
        <taxon>Eukaryota</taxon>
        <taxon>Fungi</taxon>
        <taxon>Dikarya</taxon>
        <taxon>Ascomycota</taxon>
        <taxon>Pezizomycotina</taxon>
        <taxon>Eurotiomycetes</taxon>
        <taxon>Eurotiomycetidae</taxon>
        <taxon>Eurotiales</taxon>
        <taxon>Aspergillaceae</taxon>
        <taxon>Penicillium</taxon>
    </lineage>
</organism>
<dbReference type="RefSeq" id="XP_056544076.1">
    <property type="nucleotide sequence ID" value="XM_056685334.1"/>
</dbReference>
<feature type="compositionally biased region" description="Polar residues" evidence="1">
    <location>
        <begin position="196"/>
        <end position="211"/>
    </location>
</feature>
<gene>
    <name evidence="4" type="ORF">N7482_003209</name>
</gene>
<feature type="compositionally biased region" description="Polar residues" evidence="1">
    <location>
        <begin position="226"/>
        <end position="237"/>
    </location>
</feature>
<feature type="chain" id="PRO_5040724323" description="Integral membrane protein" evidence="3">
    <location>
        <begin position="26"/>
        <end position="273"/>
    </location>
</feature>
<reference evidence="4" key="2">
    <citation type="journal article" date="2023" name="IMA Fungus">
        <title>Comparative genomic study of the Penicillium genus elucidates a diverse pangenome and 15 lateral gene transfer events.</title>
        <authorList>
            <person name="Petersen C."/>
            <person name="Sorensen T."/>
            <person name="Nielsen M.R."/>
            <person name="Sondergaard T.E."/>
            <person name="Sorensen J.L."/>
            <person name="Fitzpatrick D.A."/>
            <person name="Frisvad J.C."/>
            <person name="Nielsen K.L."/>
        </authorList>
    </citation>
    <scope>NUCLEOTIDE SEQUENCE</scope>
    <source>
        <strain evidence="4">IBT 26290</strain>
    </source>
</reference>
<keyword evidence="3" id="KW-0732">Signal</keyword>
<keyword evidence="5" id="KW-1185">Reference proteome</keyword>
<accession>A0A9W9I6S1</accession>
<keyword evidence="2" id="KW-1133">Transmembrane helix</keyword>
<protein>
    <recommendedName>
        <fullName evidence="6">Integral membrane protein</fullName>
    </recommendedName>
</protein>
<keyword evidence="2" id="KW-0472">Membrane</keyword>
<feature type="signal peptide" evidence="3">
    <location>
        <begin position="1"/>
        <end position="25"/>
    </location>
</feature>
<comment type="caution">
    <text evidence="4">The sequence shown here is derived from an EMBL/GenBank/DDBJ whole genome shotgun (WGS) entry which is preliminary data.</text>
</comment>
<name>A0A9W9I6S1_9EURO</name>
<proteinExistence type="predicted"/>
<sequence length="273" mass="28241">MMGTPAQHGRWLVLLLLWLCATVSASSIIPTAASSSFPQCGLSCTLLTQAQDSCMSGAASSWVSCFCQSALLTSLKSSGSLCTSCTASADQSLLSTWYNNYCNSGGTDTGASTTTTSSSSSTTSTSTATAAVTAGKSTTNSSTTDEKKSWWSAHYQWVIMLIVLAIGFSALAAGGVWLKRRYDAKRPGLYHGGSAMGSSSGVLRRNSNSGVLSPPSAAWASPAVPGQSQSLASSSRTEVALQGNPALPPGSRTRLQKPTQSAADVEIRQISRQ</sequence>
<evidence type="ECO:0000313" key="4">
    <source>
        <dbReference type="EMBL" id="KAJ5167615.1"/>
    </source>
</evidence>
<dbReference type="GeneID" id="81424510"/>
<dbReference type="OrthoDB" id="5426355at2759"/>
<evidence type="ECO:0000313" key="5">
    <source>
        <dbReference type="Proteomes" id="UP001149163"/>
    </source>
</evidence>
<evidence type="ECO:0000256" key="2">
    <source>
        <dbReference type="SAM" id="Phobius"/>
    </source>
</evidence>
<keyword evidence="2" id="KW-0812">Transmembrane</keyword>
<dbReference type="Proteomes" id="UP001149163">
    <property type="component" value="Unassembled WGS sequence"/>
</dbReference>